<organism evidence="1">
    <name type="scientific">Tetraselmis sp. GSL018</name>
    <dbReference type="NCBI Taxonomy" id="582737"/>
    <lineage>
        <taxon>Eukaryota</taxon>
        <taxon>Viridiplantae</taxon>
        <taxon>Chlorophyta</taxon>
        <taxon>core chlorophytes</taxon>
        <taxon>Chlorodendrophyceae</taxon>
        <taxon>Chlorodendrales</taxon>
        <taxon>Chlorodendraceae</taxon>
        <taxon>Tetraselmis</taxon>
    </lineage>
</organism>
<gene>
    <name evidence="1" type="ORF">TSPGSL018_24760</name>
</gene>
<reference evidence="1" key="1">
    <citation type="submission" date="2014-05" db="EMBL/GenBank/DDBJ databases">
        <title>The transcriptome of the halophilic microalga Tetraselmis sp. GSL018 isolated from the Great Salt Lake, Utah.</title>
        <authorList>
            <person name="Jinkerson R.E."/>
            <person name="D'Adamo S."/>
            <person name="Posewitz M.C."/>
        </authorList>
    </citation>
    <scope>NUCLEOTIDE SEQUENCE</scope>
    <source>
        <strain evidence="1">GSL018</strain>
    </source>
</reference>
<protein>
    <submittedName>
        <fullName evidence="1">Uncharacterized protein</fullName>
    </submittedName>
</protein>
<accession>A0A061RVZ5</accession>
<name>A0A061RVZ5_9CHLO</name>
<dbReference type="AlphaFoldDB" id="A0A061RVZ5"/>
<proteinExistence type="predicted"/>
<dbReference type="EMBL" id="GBEZ01010843">
    <property type="protein sequence ID" value="JAC74880.1"/>
    <property type="molecule type" value="Transcribed_RNA"/>
</dbReference>
<sequence>KLLRLLRVEPVGDVAAACASVTCALPSAQPQHIIWVGSPGRGPGCLQRRPWP</sequence>
<feature type="non-terminal residue" evidence="1">
    <location>
        <position position="1"/>
    </location>
</feature>
<evidence type="ECO:0000313" key="1">
    <source>
        <dbReference type="EMBL" id="JAC74880.1"/>
    </source>
</evidence>